<evidence type="ECO:0000256" key="7">
    <source>
        <dbReference type="ARBA" id="ARBA00034138"/>
    </source>
</evidence>
<dbReference type="FunFam" id="2.40.37.10:FF:000005">
    <property type="entry name" value="Ornithine decarboxylase"/>
    <property type="match status" value="1"/>
</dbReference>
<dbReference type="OrthoDB" id="5034579at2759"/>
<feature type="compositionally biased region" description="Basic and acidic residues" evidence="13">
    <location>
        <begin position="408"/>
        <end position="417"/>
    </location>
</feature>
<dbReference type="PANTHER" id="PTHR11482:SF6">
    <property type="entry name" value="ORNITHINE DECARBOXYLASE 1-RELATED"/>
    <property type="match status" value="1"/>
</dbReference>
<feature type="domain" description="Orn/DAP/Arg decarboxylase 2 C-terminal" evidence="14">
    <location>
        <begin position="272"/>
        <end position="353"/>
    </location>
</feature>
<dbReference type="CDD" id="cd00622">
    <property type="entry name" value="PLPDE_III_ODC"/>
    <property type="match status" value="1"/>
</dbReference>
<dbReference type="Gene3D" id="3.20.20.10">
    <property type="entry name" value="Alanine racemase"/>
    <property type="match status" value="1"/>
</dbReference>
<accession>A0A9Q1E0W1</accession>
<evidence type="ECO:0000259" key="15">
    <source>
        <dbReference type="Pfam" id="PF02784"/>
    </source>
</evidence>
<sequence length="427" mass="47679">MNSFTSDDFGFTFLEEGISVQDFIEQKNQELSMLDSEDAFFVADLGELVKKHQRWVRSMPRVTPFYAVKCNDSRPVVMTLATLGTGFDCASRHEIELVTSLGVDPSRIIYANTCKQASHLKYAADQGIQMMTFDSEAELVKIARCYKDAKLVLRIAADDSDSLLTMSDKFGATMKTGWKLLERGRWLDLDIIGVSFHVGSACTNPDTYRKAISDARAMFDVGKQLGYKMTLLDLGGGFPGYDIPDLFVFKEFAAIIGKKVDIKEPSGDEDKDVGADNKTMMYYVNDGVHSSFKFVLFPHAYVLPGPQKKRKLNERTYPSTIFGQTCDGHDLIVEEFDLPDLQVGEWLLFYNMGAYTVTTSTTFNGFPQPDIHYVMSRSAWQRVQQIYAAQGLCDCEEAGLTDAPASDGKPRPARLIEPKISGGWTGQ</sequence>
<evidence type="ECO:0000256" key="9">
    <source>
        <dbReference type="ARBA" id="ARBA00046672"/>
    </source>
</evidence>
<name>A0A9Q1E0W1_CONCO</name>
<dbReference type="AlphaFoldDB" id="A0A9Q1E0W1"/>
<dbReference type="SUPFAM" id="SSF51419">
    <property type="entry name" value="PLP-binding barrel"/>
    <property type="match status" value="1"/>
</dbReference>
<evidence type="ECO:0000256" key="13">
    <source>
        <dbReference type="SAM" id="MobiDB-lite"/>
    </source>
</evidence>
<comment type="cofactor">
    <cofactor evidence="1 11">
        <name>pyridoxal 5'-phosphate</name>
        <dbReference type="ChEBI" id="CHEBI:597326"/>
    </cofactor>
</comment>
<dbReference type="PRINTS" id="PR01182">
    <property type="entry name" value="ORNDCRBXLASE"/>
</dbReference>
<dbReference type="EC" id="4.1.1.17" evidence="7"/>
<evidence type="ECO:0000256" key="11">
    <source>
        <dbReference type="PIRSR" id="PIRSR600183-50"/>
    </source>
</evidence>
<dbReference type="InterPro" id="IPR002433">
    <property type="entry name" value="Orn_de-COase"/>
</dbReference>
<dbReference type="FunFam" id="3.20.20.10:FF:000005">
    <property type="entry name" value="Ornithine decarboxylase"/>
    <property type="match status" value="1"/>
</dbReference>
<keyword evidence="4" id="KW-0620">Polyamine biosynthesis</keyword>
<evidence type="ECO:0000313" key="16">
    <source>
        <dbReference type="EMBL" id="KAJ8287572.1"/>
    </source>
</evidence>
<comment type="function">
    <text evidence="8">Catalyzes the first and rate-limiting step of polyamine biosynthesis that converts ornithine into putrescine, which is the precursor for the polyamines, spermidine and spermine. Polyamines are essential for cell proliferation and are implicated in cellular processes, ranging from DNA replication to apoptosis.</text>
</comment>
<comment type="similarity">
    <text evidence="2 12">Belongs to the Orn/Lys/Arg decarboxylase class-II family.</text>
</comment>
<feature type="domain" description="Orn/DAP/Arg decarboxylase 2 N-terminal" evidence="15">
    <location>
        <begin position="46"/>
        <end position="265"/>
    </location>
</feature>
<comment type="caution">
    <text evidence="16">The sequence shown here is derived from an EMBL/GenBank/DDBJ whole genome shotgun (WGS) entry which is preliminary data.</text>
</comment>
<evidence type="ECO:0000256" key="6">
    <source>
        <dbReference type="ARBA" id="ARBA00034115"/>
    </source>
</evidence>
<evidence type="ECO:0000256" key="1">
    <source>
        <dbReference type="ARBA" id="ARBA00001933"/>
    </source>
</evidence>
<evidence type="ECO:0000256" key="3">
    <source>
        <dbReference type="ARBA" id="ARBA00022898"/>
    </source>
</evidence>
<proteinExistence type="inferred from homology"/>
<dbReference type="InterPro" id="IPR029066">
    <property type="entry name" value="PLP-binding_barrel"/>
</dbReference>
<evidence type="ECO:0000256" key="10">
    <source>
        <dbReference type="ARBA" id="ARBA00049127"/>
    </source>
</evidence>
<dbReference type="InterPro" id="IPR022644">
    <property type="entry name" value="De-COase2_N"/>
</dbReference>
<dbReference type="Pfam" id="PF00278">
    <property type="entry name" value="Orn_DAP_Arg_deC"/>
    <property type="match status" value="1"/>
</dbReference>
<dbReference type="SUPFAM" id="SSF50621">
    <property type="entry name" value="Alanine racemase C-terminal domain-like"/>
    <property type="match status" value="1"/>
</dbReference>
<organism evidence="16 17">
    <name type="scientific">Conger conger</name>
    <name type="common">Conger eel</name>
    <name type="synonym">Muraena conger</name>
    <dbReference type="NCBI Taxonomy" id="82655"/>
    <lineage>
        <taxon>Eukaryota</taxon>
        <taxon>Metazoa</taxon>
        <taxon>Chordata</taxon>
        <taxon>Craniata</taxon>
        <taxon>Vertebrata</taxon>
        <taxon>Euteleostomi</taxon>
        <taxon>Actinopterygii</taxon>
        <taxon>Neopterygii</taxon>
        <taxon>Teleostei</taxon>
        <taxon>Anguilliformes</taxon>
        <taxon>Congridae</taxon>
        <taxon>Conger</taxon>
    </lineage>
</organism>
<dbReference type="Pfam" id="PF02784">
    <property type="entry name" value="Orn_Arg_deC_N"/>
    <property type="match status" value="1"/>
</dbReference>
<evidence type="ECO:0000256" key="2">
    <source>
        <dbReference type="ARBA" id="ARBA00008872"/>
    </source>
</evidence>
<dbReference type="GO" id="GO:0004586">
    <property type="term" value="F:ornithine decarboxylase activity"/>
    <property type="evidence" value="ECO:0007669"/>
    <property type="project" value="UniProtKB-EC"/>
</dbReference>
<reference evidence="16" key="1">
    <citation type="journal article" date="2023" name="Science">
        <title>Genome structures resolve the early diversification of teleost fishes.</title>
        <authorList>
            <person name="Parey E."/>
            <person name="Louis A."/>
            <person name="Montfort J."/>
            <person name="Bouchez O."/>
            <person name="Roques C."/>
            <person name="Iampietro C."/>
            <person name="Lluch J."/>
            <person name="Castinel A."/>
            <person name="Donnadieu C."/>
            <person name="Desvignes T."/>
            <person name="Floi Bucao C."/>
            <person name="Jouanno E."/>
            <person name="Wen M."/>
            <person name="Mejri S."/>
            <person name="Dirks R."/>
            <person name="Jansen H."/>
            <person name="Henkel C."/>
            <person name="Chen W.J."/>
            <person name="Zahm M."/>
            <person name="Cabau C."/>
            <person name="Klopp C."/>
            <person name="Thompson A.W."/>
            <person name="Robinson-Rechavi M."/>
            <person name="Braasch I."/>
            <person name="Lecointre G."/>
            <person name="Bobe J."/>
            <person name="Postlethwait J.H."/>
            <person name="Berthelot C."/>
            <person name="Roest Crollius H."/>
            <person name="Guiguen Y."/>
        </authorList>
    </citation>
    <scope>NUCLEOTIDE SEQUENCE</scope>
    <source>
        <strain evidence="16">Concon-B</strain>
    </source>
</reference>
<dbReference type="GO" id="GO:0033387">
    <property type="term" value="P:putrescine biosynthetic process from arginine, via ornithine"/>
    <property type="evidence" value="ECO:0007669"/>
    <property type="project" value="TreeGrafter"/>
</dbReference>
<comment type="subunit">
    <text evidence="9">Homodimer. Only the dimer is catalytically active, as the active sites are constructed of residues from both monomers.</text>
</comment>
<comment type="pathway">
    <text evidence="6">Amine and polyamine biosynthesis; putrescine biosynthesis via L-ornithine pathway; putrescine from L-ornithine: step 1/1.</text>
</comment>
<evidence type="ECO:0000256" key="4">
    <source>
        <dbReference type="ARBA" id="ARBA00023115"/>
    </source>
</evidence>
<dbReference type="InterPro" id="IPR000183">
    <property type="entry name" value="Orn/DAP/Arg_de-COase"/>
</dbReference>
<protein>
    <recommendedName>
        <fullName evidence="7">ornithine decarboxylase</fullName>
        <ecNumber evidence="7">4.1.1.17</ecNumber>
    </recommendedName>
</protein>
<dbReference type="InterPro" id="IPR022653">
    <property type="entry name" value="De-COase2_pyr-phos_BS"/>
</dbReference>
<dbReference type="InterPro" id="IPR009006">
    <property type="entry name" value="Ala_racemase/Decarboxylase_C"/>
</dbReference>
<dbReference type="Gene3D" id="2.40.37.10">
    <property type="entry name" value="Lyase, Ornithine Decarboxylase, Chain A, domain 1"/>
    <property type="match status" value="1"/>
</dbReference>
<dbReference type="PRINTS" id="PR01179">
    <property type="entry name" value="ODADCRBXLASE"/>
</dbReference>
<feature type="active site" description="Proton donor" evidence="11">
    <location>
        <position position="326"/>
    </location>
</feature>
<keyword evidence="17" id="KW-1185">Reference proteome</keyword>
<dbReference type="PROSITE" id="PS00878">
    <property type="entry name" value="ODR_DC_2_1"/>
    <property type="match status" value="1"/>
</dbReference>
<gene>
    <name evidence="16" type="ORF">COCON_G00002310</name>
</gene>
<feature type="region of interest" description="Disordered" evidence="13">
    <location>
        <begin position="402"/>
        <end position="427"/>
    </location>
</feature>
<dbReference type="GO" id="GO:0005737">
    <property type="term" value="C:cytoplasm"/>
    <property type="evidence" value="ECO:0007669"/>
    <property type="project" value="TreeGrafter"/>
</dbReference>
<dbReference type="PANTHER" id="PTHR11482">
    <property type="entry name" value="ARGININE/DIAMINOPIMELATE/ORNITHINE DECARBOXYLASE"/>
    <property type="match status" value="1"/>
</dbReference>
<dbReference type="InterPro" id="IPR022643">
    <property type="entry name" value="De-COase2_C"/>
</dbReference>
<dbReference type="Proteomes" id="UP001152803">
    <property type="component" value="Unassembled WGS sequence"/>
</dbReference>
<evidence type="ECO:0000259" key="14">
    <source>
        <dbReference type="Pfam" id="PF00278"/>
    </source>
</evidence>
<evidence type="ECO:0000313" key="17">
    <source>
        <dbReference type="Proteomes" id="UP001152803"/>
    </source>
</evidence>
<dbReference type="EMBL" id="JAFJMO010000001">
    <property type="protein sequence ID" value="KAJ8287572.1"/>
    <property type="molecule type" value="Genomic_DNA"/>
</dbReference>
<evidence type="ECO:0000256" key="12">
    <source>
        <dbReference type="RuleBase" id="RU003737"/>
    </source>
</evidence>
<comment type="catalytic activity">
    <reaction evidence="10">
        <text>L-ornithine + H(+) = putrescine + CO2</text>
        <dbReference type="Rhea" id="RHEA:22964"/>
        <dbReference type="ChEBI" id="CHEBI:15378"/>
        <dbReference type="ChEBI" id="CHEBI:16526"/>
        <dbReference type="ChEBI" id="CHEBI:46911"/>
        <dbReference type="ChEBI" id="CHEBI:326268"/>
        <dbReference type="EC" id="4.1.1.17"/>
    </reaction>
</comment>
<keyword evidence="3 11" id="KW-0663">Pyridoxal phosphate</keyword>
<feature type="modified residue" description="N6-(pyridoxal phosphate)lysine" evidence="11">
    <location>
        <position position="69"/>
    </location>
</feature>
<evidence type="ECO:0000256" key="8">
    <source>
        <dbReference type="ARBA" id="ARBA00037173"/>
    </source>
</evidence>
<keyword evidence="5" id="KW-0456">Lyase</keyword>
<evidence type="ECO:0000256" key="5">
    <source>
        <dbReference type="ARBA" id="ARBA00023239"/>
    </source>
</evidence>